<dbReference type="EMBL" id="JACAZH010000018">
    <property type="protein sequence ID" value="KAF7346736.1"/>
    <property type="molecule type" value="Genomic_DNA"/>
</dbReference>
<keyword evidence="8" id="KW-0695">RNA-directed DNA polymerase</keyword>
<feature type="compositionally biased region" description="Basic and acidic residues" evidence="6">
    <location>
        <begin position="149"/>
        <end position="161"/>
    </location>
</feature>
<sequence>MATSTSIDEDLETLHTAIKNLPASAQSGRHDNPLAKFLTPGLTKGDDPKPDFPTHKDGAYLIFNQQWEHVFQKKPGDPDNKLENLVSRGRGKHGLILAHAWAAHYTTVVEPGERELIQLRVQTLLNLITTFTNTIGSTAVNENSESAEEQEHNSADEIADRSKKRKKAAKTKGASSKKAKKANTEGGTGDDIQESQAEPSVSSKSTRVATKPSKKTDNKPSEDSDSSSDSSDEETAEQRASAKLVWALSQYRPPKKALTGSAKVWKFNCRYCNKYCCTPRSEGINEWDQETERIKIPSNFLQHADTCSNRPPAQSWEQYQLAHERKHQNLPPLPMSSNPSPHEVEQEMMSDFIRRGIENPAKVVTNRSYRKYLVEAIVEDDLAYSTAEGGGTLKLLTHMAPRGVKARVSHQTVRRDLDALHKALKSKLRGLLKGNDSKFSIASDIDWILREHVLDLIPLDGDHSGKSVGKLIFCRLKKDGLAGSLMASAADHASSNGPLNRTIARKCAALDTDATSARNIQIGCGGHCTNLVAQKITGTLGMSPKVEEVDLYNETRKYPLVYDPAKDPVVVQEMELMAAEAKKEAKNVSGDSDMGSDVEEVPVESEGSTSEDSSDSDEEQADDGGEWEDVELATATRSARKNKKARKVFTPVDKVHSVAVHILRSEIRQKAARWLIRRKVEKTSRHLVFVRSMKVRWNTILAELERAKLLQPAFDAFVNEMPNGLTGKVKRVAQARKKKWEMSSADWEFIEKLIKALEVLKMCTLEFSKKGVPTITKVLALYKLMEVTLTDLAIHHRDNEPTLSAALFAGADVATTYISNALVGDYVLLGAVLHPAVRVAYFQSDQWDPSVAIRARRLLLNIAHAGTKSNSATPQNSVFAMAMALKAAPILSTATGSTTATVASDGKDEVELYCGNISPVADDFDDPLGWWKDNSGTLKYMGRVARDILAIPGVSISVERPFFESQTHFV</sequence>
<evidence type="ECO:0000259" key="7">
    <source>
        <dbReference type="Pfam" id="PF05699"/>
    </source>
</evidence>
<evidence type="ECO:0000256" key="6">
    <source>
        <dbReference type="SAM" id="MobiDB-lite"/>
    </source>
</evidence>
<feature type="compositionally biased region" description="Acidic residues" evidence="6">
    <location>
        <begin position="612"/>
        <end position="628"/>
    </location>
</feature>
<evidence type="ECO:0000256" key="2">
    <source>
        <dbReference type="ARBA" id="ARBA00022723"/>
    </source>
</evidence>
<dbReference type="GO" id="GO:0005634">
    <property type="term" value="C:nucleus"/>
    <property type="evidence" value="ECO:0007669"/>
    <property type="project" value="UniProtKB-SubCell"/>
</dbReference>
<feature type="compositionally biased region" description="Basic residues" evidence="6">
    <location>
        <begin position="162"/>
        <end position="181"/>
    </location>
</feature>
<keyword evidence="8" id="KW-0808">Transferase</keyword>
<dbReference type="OrthoDB" id="2967563at2759"/>
<name>A0A8H7CSR2_9AGAR</name>
<dbReference type="InterPro" id="IPR012337">
    <property type="entry name" value="RNaseH-like_sf"/>
</dbReference>
<reference evidence="8" key="1">
    <citation type="submission" date="2020-05" db="EMBL/GenBank/DDBJ databases">
        <title>Mycena genomes resolve the evolution of fungal bioluminescence.</title>
        <authorList>
            <person name="Tsai I.J."/>
        </authorList>
    </citation>
    <scope>NUCLEOTIDE SEQUENCE</scope>
    <source>
        <strain evidence="8">160909Yilan</strain>
    </source>
</reference>
<feature type="region of interest" description="Disordered" evidence="6">
    <location>
        <begin position="582"/>
        <end position="628"/>
    </location>
</feature>
<keyword evidence="4" id="KW-0862">Zinc</keyword>
<feature type="region of interest" description="Disordered" evidence="6">
    <location>
        <begin position="139"/>
        <end position="238"/>
    </location>
</feature>
<feature type="compositionally biased region" description="Acidic residues" evidence="6">
    <location>
        <begin position="594"/>
        <end position="603"/>
    </location>
</feature>
<dbReference type="Proteomes" id="UP000623467">
    <property type="component" value="Unassembled WGS sequence"/>
</dbReference>
<dbReference type="GO" id="GO:0046983">
    <property type="term" value="F:protein dimerization activity"/>
    <property type="evidence" value="ECO:0007669"/>
    <property type="project" value="InterPro"/>
</dbReference>
<evidence type="ECO:0000313" key="9">
    <source>
        <dbReference type="Proteomes" id="UP000623467"/>
    </source>
</evidence>
<dbReference type="SUPFAM" id="SSF53098">
    <property type="entry name" value="Ribonuclease H-like"/>
    <property type="match status" value="1"/>
</dbReference>
<dbReference type="GO" id="GO:0008270">
    <property type="term" value="F:zinc ion binding"/>
    <property type="evidence" value="ECO:0007669"/>
    <property type="project" value="UniProtKB-KW"/>
</dbReference>
<keyword evidence="5" id="KW-0539">Nucleus</keyword>
<evidence type="ECO:0000256" key="1">
    <source>
        <dbReference type="ARBA" id="ARBA00004123"/>
    </source>
</evidence>
<evidence type="ECO:0000256" key="4">
    <source>
        <dbReference type="ARBA" id="ARBA00022833"/>
    </source>
</evidence>
<dbReference type="GO" id="GO:0003964">
    <property type="term" value="F:RNA-directed DNA polymerase activity"/>
    <property type="evidence" value="ECO:0007669"/>
    <property type="project" value="UniProtKB-KW"/>
</dbReference>
<proteinExistence type="predicted"/>
<keyword evidence="3" id="KW-0863">Zinc-finger</keyword>
<feature type="domain" description="HAT C-terminal dimerisation" evidence="7">
    <location>
        <begin position="921"/>
        <end position="962"/>
    </location>
</feature>
<keyword evidence="9" id="KW-1185">Reference proteome</keyword>
<gene>
    <name evidence="8" type="ORF">MSAN_01811900</name>
</gene>
<keyword evidence="8" id="KW-0548">Nucleotidyltransferase</keyword>
<dbReference type="AlphaFoldDB" id="A0A8H7CSR2"/>
<accession>A0A8H7CSR2</accession>
<feature type="compositionally biased region" description="Polar residues" evidence="6">
    <location>
        <begin position="194"/>
        <end position="208"/>
    </location>
</feature>
<keyword evidence="2" id="KW-0479">Metal-binding</keyword>
<dbReference type="PANTHER" id="PTHR46481">
    <property type="entry name" value="ZINC FINGER BED DOMAIN-CONTAINING PROTEIN 4"/>
    <property type="match status" value="1"/>
</dbReference>
<dbReference type="InterPro" id="IPR008906">
    <property type="entry name" value="HATC_C_dom"/>
</dbReference>
<dbReference type="PANTHER" id="PTHR46481:SF10">
    <property type="entry name" value="ZINC FINGER BED DOMAIN-CONTAINING PROTEIN 39"/>
    <property type="match status" value="1"/>
</dbReference>
<protein>
    <submittedName>
        <fullName evidence="8">Reverse transcriptase-RNase H-integrase</fullName>
    </submittedName>
</protein>
<evidence type="ECO:0000256" key="3">
    <source>
        <dbReference type="ARBA" id="ARBA00022771"/>
    </source>
</evidence>
<comment type="subcellular location">
    <subcellularLocation>
        <location evidence="1">Nucleus</location>
    </subcellularLocation>
</comment>
<dbReference type="InterPro" id="IPR052035">
    <property type="entry name" value="ZnF_BED_domain_contain"/>
</dbReference>
<comment type="caution">
    <text evidence="8">The sequence shown here is derived from an EMBL/GenBank/DDBJ whole genome shotgun (WGS) entry which is preliminary data.</text>
</comment>
<organism evidence="8 9">
    <name type="scientific">Mycena sanguinolenta</name>
    <dbReference type="NCBI Taxonomy" id="230812"/>
    <lineage>
        <taxon>Eukaryota</taxon>
        <taxon>Fungi</taxon>
        <taxon>Dikarya</taxon>
        <taxon>Basidiomycota</taxon>
        <taxon>Agaricomycotina</taxon>
        <taxon>Agaricomycetes</taxon>
        <taxon>Agaricomycetidae</taxon>
        <taxon>Agaricales</taxon>
        <taxon>Marasmiineae</taxon>
        <taxon>Mycenaceae</taxon>
        <taxon>Mycena</taxon>
    </lineage>
</organism>
<dbReference type="Pfam" id="PF05699">
    <property type="entry name" value="Dimer_Tnp_hAT"/>
    <property type="match status" value="1"/>
</dbReference>
<feature type="compositionally biased region" description="Acidic residues" evidence="6">
    <location>
        <begin position="223"/>
        <end position="235"/>
    </location>
</feature>
<evidence type="ECO:0000256" key="5">
    <source>
        <dbReference type="ARBA" id="ARBA00023242"/>
    </source>
</evidence>
<evidence type="ECO:0000313" key="8">
    <source>
        <dbReference type="EMBL" id="KAF7346736.1"/>
    </source>
</evidence>